<dbReference type="SUPFAM" id="SSF51215">
    <property type="entry name" value="Regulatory protein AraC"/>
    <property type="match status" value="1"/>
</dbReference>
<dbReference type="SMART" id="SM00342">
    <property type="entry name" value="HTH_ARAC"/>
    <property type="match status" value="1"/>
</dbReference>
<dbReference type="InterPro" id="IPR009057">
    <property type="entry name" value="Homeodomain-like_sf"/>
</dbReference>
<dbReference type="Gene3D" id="1.10.10.60">
    <property type="entry name" value="Homeodomain-like"/>
    <property type="match status" value="1"/>
</dbReference>
<evidence type="ECO:0000256" key="3">
    <source>
        <dbReference type="ARBA" id="ARBA00023159"/>
    </source>
</evidence>
<keyword evidence="7" id="KW-1185">Reference proteome</keyword>
<dbReference type="PRINTS" id="PR00032">
    <property type="entry name" value="HTHARAC"/>
</dbReference>
<dbReference type="Gene3D" id="2.60.120.280">
    <property type="entry name" value="Regulatory protein AraC"/>
    <property type="match status" value="1"/>
</dbReference>
<dbReference type="Pfam" id="PF02311">
    <property type="entry name" value="AraC_binding"/>
    <property type="match status" value="1"/>
</dbReference>
<keyword evidence="2" id="KW-0238">DNA-binding</keyword>
<evidence type="ECO:0000256" key="4">
    <source>
        <dbReference type="ARBA" id="ARBA00023163"/>
    </source>
</evidence>
<name>A0A7Y6QBA9_9HYPH</name>
<dbReference type="InterPro" id="IPR020449">
    <property type="entry name" value="Tscrpt_reg_AraC-type_HTH"/>
</dbReference>
<dbReference type="SUPFAM" id="SSF46689">
    <property type="entry name" value="Homeodomain-like"/>
    <property type="match status" value="2"/>
</dbReference>
<dbReference type="EMBL" id="JABWDU010000009">
    <property type="protein sequence ID" value="NVD42454.1"/>
    <property type="molecule type" value="Genomic_DNA"/>
</dbReference>
<sequence>MSAEREEIYFHTPARLAGAFPYKALVAGARVALPDEPPIRKRFHQHVLVHTTSGQGQIEVRGQRFVAQKGMSIWLDTSQAYEHRCSPDAAEWRYLWMGVEGHGLDDVYAFLNVQQAPLFEPSDREAAQAAFQSVIAYLDDRSSATDALVSAAIAGLIANLSAPRLAGAAAPDDPALRDRITGVLAAVRKDLAKAWTIDDLAALARLSPSQLFRRFKDTIGTTPMDWLRHERINQAKRLLVEPRAKISAVAAHCGYPDPYHFSRDFRRLTGYTPTKFRRDGGY</sequence>
<keyword evidence="4" id="KW-0804">Transcription</keyword>
<dbReference type="AlphaFoldDB" id="A0A7Y6QBA9"/>
<evidence type="ECO:0000259" key="5">
    <source>
        <dbReference type="PROSITE" id="PS01124"/>
    </source>
</evidence>
<keyword evidence="1" id="KW-0805">Transcription regulation</keyword>
<evidence type="ECO:0000256" key="2">
    <source>
        <dbReference type="ARBA" id="ARBA00023125"/>
    </source>
</evidence>
<gene>
    <name evidence="6" type="ORF">HT585_26635</name>
</gene>
<protein>
    <submittedName>
        <fullName evidence="6">AraC family transcriptional regulator</fullName>
    </submittedName>
</protein>
<evidence type="ECO:0000256" key="1">
    <source>
        <dbReference type="ARBA" id="ARBA00023015"/>
    </source>
</evidence>
<feature type="domain" description="HTH araC/xylS-type" evidence="5">
    <location>
        <begin position="181"/>
        <end position="279"/>
    </location>
</feature>
<dbReference type="PANTHER" id="PTHR46796">
    <property type="entry name" value="HTH-TYPE TRANSCRIPTIONAL ACTIVATOR RHAS-RELATED"/>
    <property type="match status" value="1"/>
</dbReference>
<comment type="caution">
    <text evidence="6">The sequence shown here is derived from an EMBL/GenBank/DDBJ whole genome shotgun (WGS) entry which is preliminary data.</text>
</comment>
<keyword evidence="3" id="KW-0010">Activator</keyword>
<dbReference type="GO" id="GO:0003700">
    <property type="term" value="F:DNA-binding transcription factor activity"/>
    <property type="evidence" value="ECO:0007669"/>
    <property type="project" value="InterPro"/>
</dbReference>
<dbReference type="InterPro" id="IPR003313">
    <property type="entry name" value="AraC-bd"/>
</dbReference>
<dbReference type="PROSITE" id="PS00041">
    <property type="entry name" value="HTH_ARAC_FAMILY_1"/>
    <property type="match status" value="1"/>
</dbReference>
<dbReference type="RefSeq" id="WP_176355817.1">
    <property type="nucleotide sequence ID" value="NZ_JABWDU010000009.1"/>
</dbReference>
<accession>A0A7Y6QBA9</accession>
<evidence type="ECO:0000313" key="6">
    <source>
        <dbReference type="EMBL" id="NVD42454.1"/>
    </source>
</evidence>
<dbReference type="PANTHER" id="PTHR46796:SF7">
    <property type="entry name" value="ARAC FAMILY TRANSCRIPTIONAL REGULATOR"/>
    <property type="match status" value="1"/>
</dbReference>
<dbReference type="GO" id="GO:0043565">
    <property type="term" value="F:sequence-specific DNA binding"/>
    <property type="evidence" value="ECO:0007669"/>
    <property type="project" value="InterPro"/>
</dbReference>
<evidence type="ECO:0000313" key="7">
    <source>
        <dbReference type="Proteomes" id="UP000520198"/>
    </source>
</evidence>
<dbReference type="PROSITE" id="PS01124">
    <property type="entry name" value="HTH_ARAC_FAMILY_2"/>
    <property type="match status" value="1"/>
</dbReference>
<proteinExistence type="predicted"/>
<dbReference type="Pfam" id="PF12833">
    <property type="entry name" value="HTH_18"/>
    <property type="match status" value="1"/>
</dbReference>
<dbReference type="InterPro" id="IPR037923">
    <property type="entry name" value="HTH-like"/>
</dbReference>
<dbReference type="InterPro" id="IPR018060">
    <property type="entry name" value="HTH_AraC"/>
</dbReference>
<organism evidence="6 7">
    <name type="scientific">Ensifer oleiphilus</name>
    <dbReference type="NCBI Taxonomy" id="2742698"/>
    <lineage>
        <taxon>Bacteria</taxon>
        <taxon>Pseudomonadati</taxon>
        <taxon>Pseudomonadota</taxon>
        <taxon>Alphaproteobacteria</taxon>
        <taxon>Hyphomicrobiales</taxon>
        <taxon>Rhizobiaceae</taxon>
        <taxon>Sinorhizobium/Ensifer group</taxon>
        <taxon>Ensifer</taxon>
    </lineage>
</organism>
<reference evidence="6 7" key="1">
    <citation type="submission" date="2020-06" db="EMBL/GenBank/DDBJ databases">
        <authorList>
            <person name="Grouzdev D.S."/>
        </authorList>
    </citation>
    <scope>NUCLEOTIDE SEQUENCE [LARGE SCALE GENOMIC DNA]</scope>
    <source>
        <strain evidence="6 7">HO-A22</strain>
    </source>
</reference>
<dbReference type="InterPro" id="IPR018062">
    <property type="entry name" value="HTH_AraC-typ_CS"/>
</dbReference>
<dbReference type="InterPro" id="IPR050204">
    <property type="entry name" value="AraC_XylS_family_regulators"/>
</dbReference>
<dbReference type="Proteomes" id="UP000520198">
    <property type="component" value="Unassembled WGS sequence"/>
</dbReference>